<gene>
    <name evidence="1" type="ORF">NBRC116585_24880</name>
</gene>
<comment type="caution">
    <text evidence="1">The sequence shown here is derived from an EMBL/GenBank/DDBJ whole genome shotgun (WGS) entry which is preliminary data.</text>
</comment>
<protein>
    <submittedName>
        <fullName evidence="1">DUF523 domain-containing protein</fullName>
    </submittedName>
</protein>
<dbReference type="Proteomes" id="UP001481413">
    <property type="component" value="Unassembled WGS sequence"/>
</dbReference>
<name>A0ABQ0A278_9GAMM</name>
<dbReference type="RefSeq" id="WP_353295591.1">
    <property type="nucleotide sequence ID" value="NZ_BAABWH010000007.1"/>
</dbReference>
<accession>A0ABQ0A278</accession>
<dbReference type="Pfam" id="PF04463">
    <property type="entry name" value="2-thiour_desulf"/>
    <property type="match status" value="1"/>
</dbReference>
<evidence type="ECO:0000313" key="1">
    <source>
        <dbReference type="EMBL" id="GAA6146370.1"/>
    </source>
</evidence>
<dbReference type="EMBL" id="BAABWH010000007">
    <property type="protein sequence ID" value="GAA6146370.1"/>
    <property type="molecule type" value="Genomic_DNA"/>
</dbReference>
<evidence type="ECO:0000313" key="2">
    <source>
        <dbReference type="Proteomes" id="UP001481413"/>
    </source>
</evidence>
<dbReference type="InterPro" id="IPR007553">
    <property type="entry name" value="2-thiour_desulf"/>
</dbReference>
<keyword evidence="2" id="KW-1185">Reference proteome</keyword>
<dbReference type="PANTHER" id="PTHR30087:SF1">
    <property type="entry name" value="HYPOTHETICAL CYTOSOLIC PROTEIN"/>
    <property type="match status" value="1"/>
</dbReference>
<proteinExistence type="predicted"/>
<reference evidence="1 2" key="1">
    <citation type="submission" date="2024-04" db="EMBL/GenBank/DDBJ databases">
        <title>Draft genome sequence of Thalassolituus maritimus NBRC 116585.</title>
        <authorList>
            <person name="Miyakawa T."/>
            <person name="Kusuya Y."/>
            <person name="Miura T."/>
        </authorList>
    </citation>
    <scope>NUCLEOTIDE SEQUENCE [LARGE SCALE GENOMIC DNA]</scope>
    <source>
        <strain evidence="1 2">5NW40-0001</strain>
    </source>
</reference>
<sequence>MRKLLVSACLLGEPLRYDGDDNKSKVSHLQSKLTQWMEEGRLVVVCPETMGGLPTPRTPAEAEQGGGKAVLSGTARVLTYNGEDVTASFIEGAEKALAVAQRHHCQGALLAARSPSCGSGEIYDGTHSRVITTGDGVTTALLKRHDIMCFTPDMADQLIAWMESEHV</sequence>
<organism evidence="1 2">
    <name type="scientific">Thalassolituus maritimus</name>
    <dbReference type="NCBI Taxonomy" id="484498"/>
    <lineage>
        <taxon>Bacteria</taxon>
        <taxon>Pseudomonadati</taxon>
        <taxon>Pseudomonadota</taxon>
        <taxon>Gammaproteobacteria</taxon>
        <taxon>Oceanospirillales</taxon>
        <taxon>Oceanospirillaceae</taxon>
        <taxon>Thalassolituus</taxon>
    </lineage>
</organism>
<dbReference type="PANTHER" id="PTHR30087">
    <property type="entry name" value="INNER MEMBRANE PROTEIN"/>
    <property type="match status" value="1"/>
</dbReference>